<dbReference type="Proteomes" id="UP001208570">
    <property type="component" value="Unassembled WGS sequence"/>
</dbReference>
<evidence type="ECO:0000256" key="1">
    <source>
        <dbReference type="SAM" id="MobiDB-lite"/>
    </source>
</evidence>
<protein>
    <recommendedName>
        <fullName evidence="2">Zasp-like motif domain-containing protein</fullName>
    </recommendedName>
</protein>
<reference evidence="3" key="1">
    <citation type="journal article" date="2023" name="Mol. Biol. Evol.">
        <title>Third-Generation Sequencing Reveals the Adaptive Role of the Epigenome in Three Deep-Sea Polychaetes.</title>
        <authorList>
            <person name="Perez M."/>
            <person name="Aroh O."/>
            <person name="Sun Y."/>
            <person name="Lan Y."/>
            <person name="Juniper S.K."/>
            <person name="Young C.R."/>
            <person name="Angers B."/>
            <person name="Qian P.Y."/>
        </authorList>
    </citation>
    <scope>NUCLEOTIDE SEQUENCE</scope>
    <source>
        <strain evidence="3">P08H-3</strain>
    </source>
</reference>
<feature type="domain" description="Zasp-like motif" evidence="2">
    <location>
        <begin position="551"/>
        <end position="576"/>
    </location>
</feature>
<dbReference type="EMBL" id="JAODUP010000269">
    <property type="protein sequence ID" value="KAK2154431.1"/>
    <property type="molecule type" value="Genomic_DNA"/>
</dbReference>
<dbReference type="InterPro" id="IPR006643">
    <property type="entry name" value="Zasp-like_motif"/>
</dbReference>
<comment type="caution">
    <text evidence="3">The sequence shown here is derived from an EMBL/GenBank/DDBJ whole genome shotgun (WGS) entry which is preliminary data.</text>
</comment>
<dbReference type="SMART" id="SM00735">
    <property type="entry name" value="ZM"/>
    <property type="match status" value="1"/>
</dbReference>
<evidence type="ECO:0000259" key="2">
    <source>
        <dbReference type="SMART" id="SM00735"/>
    </source>
</evidence>
<feature type="compositionally biased region" description="Basic and acidic residues" evidence="1">
    <location>
        <begin position="118"/>
        <end position="130"/>
    </location>
</feature>
<accession>A0AAD9JKK5</accession>
<feature type="compositionally biased region" description="Pro residues" evidence="1">
    <location>
        <begin position="72"/>
        <end position="89"/>
    </location>
</feature>
<keyword evidence="4" id="KW-1185">Reference proteome</keyword>
<name>A0AAD9JKK5_9ANNE</name>
<dbReference type="AlphaFoldDB" id="A0AAD9JKK5"/>
<evidence type="ECO:0000313" key="3">
    <source>
        <dbReference type="EMBL" id="KAK2154431.1"/>
    </source>
</evidence>
<sequence length="663" mass="75712">MAYRVEISESSNFHGSELVRGLLRRPVPSYTDSACSQTRSYLRTSSQIYQFETVRARPFEDKPRPYYRPQAQSPPPPLVSPPQPAPPQQPQYMTYNDDDDYRYMPPTQPQQYSPRSYDYQDHQRSVRSEDQQLTQSRTFKVLESLMSSEVDPTRETLIIPPPSDSSLANTISILPPSCLAQSVHTPISSSLYPWRRRHTVTGVSIYANHNLGDGSGKIAADQEVSTNSFQKIRKSETCKLVHDMDQEERQGLNDDNRARLWHRQRSVDSALLGSKPWFYKQYSNQVFNKSIDVEGGIEVFGSRILRRKSKYLARWDFENIQTEVASYVKQCKRQDTDRVNRTRTAGDGAEALPEEGFQLENPGTEEQPKRRQASLPNSGYEKSLIALQGIIDDNAEDSIHSDEFLDEQRSIRPLQSTMDSGYGRSLSVSSERPTELVELILAHYDLDSLAIETVSVSENPELTNQMPELVKYISVSRINLIQNRQEKTARKAKTDVIPPEIFFLPSLTFNPFTRNIKPAAGVTGLPPQRTLSQERWKAEQDAKRSSPRVKVFMPQQYNSPLGIYSAKNVVETFQAQAETVMDAMERPFLFASVYVTGHTTKMRSRVKHGRRGGKSVNCSYFDDVNVTRFSSGMRMKRSAFTTGLPHPTGFELRRLRRILYNLF</sequence>
<evidence type="ECO:0000313" key="4">
    <source>
        <dbReference type="Proteomes" id="UP001208570"/>
    </source>
</evidence>
<feature type="region of interest" description="Disordered" evidence="1">
    <location>
        <begin position="59"/>
        <end position="134"/>
    </location>
</feature>
<feature type="region of interest" description="Disordered" evidence="1">
    <location>
        <begin position="338"/>
        <end position="376"/>
    </location>
</feature>
<organism evidence="3 4">
    <name type="scientific">Paralvinella palmiformis</name>
    <dbReference type="NCBI Taxonomy" id="53620"/>
    <lineage>
        <taxon>Eukaryota</taxon>
        <taxon>Metazoa</taxon>
        <taxon>Spiralia</taxon>
        <taxon>Lophotrochozoa</taxon>
        <taxon>Annelida</taxon>
        <taxon>Polychaeta</taxon>
        <taxon>Sedentaria</taxon>
        <taxon>Canalipalpata</taxon>
        <taxon>Terebellida</taxon>
        <taxon>Terebelliformia</taxon>
        <taxon>Alvinellidae</taxon>
        <taxon>Paralvinella</taxon>
    </lineage>
</organism>
<gene>
    <name evidence="3" type="ORF">LSH36_269g10001</name>
</gene>
<proteinExistence type="predicted"/>